<dbReference type="PANTHER" id="PTHR43649:SF33">
    <property type="entry name" value="POLYGALACTURONAN_RHAMNOGALACTURONAN-BINDING PROTEIN YTCQ"/>
    <property type="match status" value="1"/>
</dbReference>
<evidence type="ECO:0000256" key="6">
    <source>
        <dbReference type="SAM" id="SignalP"/>
    </source>
</evidence>
<dbReference type="PROSITE" id="PS51257">
    <property type="entry name" value="PROKAR_LIPOPROTEIN"/>
    <property type="match status" value="1"/>
</dbReference>
<dbReference type="Pfam" id="PF01547">
    <property type="entry name" value="SBP_bac_1"/>
    <property type="match status" value="1"/>
</dbReference>
<evidence type="ECO:0000256" key="3">
    <source>
        <dbReference type="ARBA" id="ARBA00023136"/>
    </source>
</evidence>
<dbReference type="Proteomes" id="UP001490330">
    <property type="component" value="Unassembled WGS sequence"/>
</dbReference>
<keyword evidence="3" id="KW-0472">Membrane</keyword>
<keyword evidence="8" id="KW-1185">Reference proteome</keyword>
<dbReference type="RefSeq" id="WP_350720132.1">
    <property type="nucleotide sequence ID" value="NZ_JBEPCO010000018.1"/>
</dbReference>
<evidence type="ECO:0000256" key="4">
    <source>
        <dbReference type="ARBA" id="ARBA00023139"/>
    </source>
</evidence>
<organism evidence="7 8">
    <name type="scientific">Streptomyces flaveolus</name>
    <dbReference type="NCBI Taxonomy" id="67297"/>
    <lineage>
        <taxon>Bacteria</taxon>
        <taxon>Bacillati</taxon>
        <taxon>Actinomycetota</taxon>
        <taxon>Actinomycetes</taxon>
        <taxon>Kitasatosporales</taxon>
        <taxon>Streptomycetaceae</taxon>
        <taxon>Streptomyces</taxon>
    </lineage>
</organism>
<sequence length="431" mass="46828">MRPLIALCVAAVLPLAGACSSGGSQEQSGESQVQEVAFWSFLRGSDAVAEAFNASHPDIKVSFVNQAGGPDYYTKLSNAIKSGEVPDVAVAEYTRLPEIVSLGGATDLTDDAGSMVEKTFPDSIQELVTLGGKTWGVPRDAAPLLYFYRKDFFTANDLTVPETWDEYKELAAEVKSIDGDKRAGAYLTNNYNLLTGLSWQAGGQWFDTKDDSWVVGIDDQPSLKVAEYWQNLVDKDLVSTLPDYTDQFWQDVQKDKLVGYFCASWCAGNLKQTVPDQSGDWAVAELPNWSGESASAMWGGSSFIVPEGAEHSEAALEFIKWITTDPKGIAAWYGNDATSMYPASQSLVSTARQKFDTKYFGGQDIFAVLTDSYDSVVPGWRWGPTMATTETALADRLGNVTDGSAKLTDVYAKAQDATVKSLRDRGLTVAK</sequence>
<keyword evidence="5" id="KW-0449">Lipoprotein</keyword>
<dbReference type="EMBL" id="JBEPCV010000021">
    <property type="protein sequence ID" value="MER6906323.1"/>
    <property type="molecule type" value="Genomic_DNA"/>
</dbReference>
<evidence type="ECO:0000256" key="5">
    <source>
        <dbReference type="ARBA" id="ARBA00023288"/>
    </source>
</evidence>
<feature type="signal peptide" evidence="6">
    <location>
        <begin position="1"/>
        <end position="18"/>
    </location>
</feature>
<dbReference type="InterPro" id="IPR006059">
    <property type="entry name" value="SBP"/>
</dbReference>
<name>A0ABV1VIM1_9ACTN</name>
<evidence type="ECO:0000256" key="2">
    <source>
        <dbReference type="ARBA" id="ARBA00022729"/>
    </source>
</evidence>
<evidence type="ECO:0000313" key="8">
    <source>
        <dbReference type="Proteomes" id="UP001490330"/>
    </source>
</evidence>
<dbReference type="PANTHER" id="PTHR43649">
    <property type="entry name" value="ARABINOSE-BINDING PROTEIN-RELATED"/>
    <property type="match status" value="1"/>
</dbReference>
<keyword evidence="1" id="KW-1003">Cell membrane</keyword>
<protein>
    <submittedName>
        <fullName evidence="7">Extracellular solute-binding protein</fullName>
    </submittedName>
</protein>
<dbReference type="Gene3D" id="3.40.190.10">
    <property type="entry name" value="Periplasmic binding protein-like II"/>
    <property type="match status" value="1"/>
</dbReference>
<comment type="caution">
    <text evidence="7">The sequence shown here is derived from an EMBL/GenBank/DDBJ whole genome shotgun (WGS) entry which is preliminary data.</text>
</comment>
<feature type="chain" id="PRO_5045728428" evidence="6">
    <location>
        <begin position="19"/>
        <end position="431"/>
    </location>
</feature>
<evidence type="ECO:0000256" key="1">
    <source>
        <dbReference type="ARBA" id="ARBA00022475"/>
    </source>
</evidence>
<keyword evidence="4" id="KW-0564">Palmitate</keyword>
<gene>
    <name evidence="7" type="ORF">ABT322_21675</name>
</gene>
<reference evidence="7 8" key="1">
    <citation type="submission" date="2024-06" db="EMBL/GenBank/DDBJ databases">
        <title>The Natural Products Discovery Center: Release of the First 8490 Sequenced Strains for Exploring Actinobacteria Biosynthetic Diversity.</title>
        <authorList>
            <person name="Kalkreuter E."/>
            <person name="Kautsar S.A."/>
            <person name="Yang D."/>
            <person name="Bader C.D."/>
            <person name="Teijaro C.N."/>
            <person name="Fluegel L."/>
            <person name="Davis C.M."/>
            <person name="Simpson J.R."/>
            <person name="Lauterbach L."/>
            <person name="Steele A.D."/>
            <person name="Gui C."/>
            <person name="Meng S."/>
            <person name="Li G."/>
            <person name="Viehrig K."/>
            <person name="Ye F."/>
            <person name="Su P."/>
            <person name="Kiefer A.F."/>
            <person name="Nichols A."/>
            <person name="Cepeda A.J."/>
            <person name="Yan W."/>
            <person name="Fan B."/>
            <person name="Jiang Y."/>
            <person name="Adhikari A."/>
            <person name="Zheng C.-J."/>
            <person name="Schuster L."/>
            <person name="Cowan T.M."/>
            <person name="Smanski M.J."/>
            <person name="Chevrette M.G."/>
            <person name="De Carvalho L.P.S."/>
            <person name="Shen B."/>
        </authorList>
    </citation>
    <scope>NUCLEOTIDE SEQUENCE [LARGE SCALE GENOMIC DNA]</scope>
    <source>
        <strain evidence="7 8">NPDC000632</strain>
    </source>
</reference>
<proteinExistence type="predicted"/>
<evidence type="ECO:0000313" key="7">
    <source>
        <dbReference type="EMBL" id="MER6906323.1"/>
    </source>
</evidence>
<keyword evidence="2 6" id="KW-0732">Signal</keyword>
<dbReference type="InterPro" id="IPR050490">
    <property type="entry name" value="Bact_solute-bd_prot1"/>
</dbReference>
<dbReference type="SUPFAM" id="SSF53850">
    <property type="entry name" value="Periplasmic binding protein-like II"/>
    <property type="match status" value="1"/>
</dbReference>
<accession>A0ABV1VIM1</accession>